<proteinExistence type="predicted"/>
<evidence type="ECO:0000313" key="3">
    <source>
        <dbReference type="Proteomes" id="UP000184509"/>
    </source>
</evidence>
<feature type="transmembrane region" description="Helical" evidence="1">
    <location>
        <begin position="41"/>
        <end position="59"/>
    </location>
</feature>
<gene>
    <name evidence="2" type="ORF">SAMN05444405_101324</name>
</gene>
<dbReference type="Proteomes" id="UP000184509">
    <property type="component" value="Unassembled WGS sequence"/>
</dbReference>
<keyword evidence="1" id="KW-1133">Transmembrane helix</keyword>
<dbReference type="EMBL" id="FQTV01000001">
    <property type="protein sequence ID" value="SHE41570.1"/>
    <property type="molecule type" value="Genomic_DNA"/>
</dbReference>
<reference evidence="2 3" key="1">
    <citation type="submission" date="2016-11" db="EMBL/GenBank/DDBJ databases">
        <authorList>
            <person name="Jaros S."/>
            <person name="Januszkiewicz K."/>
            <person name="Wedrychowicz H."/>
        </authorList>
    </citation>
    <scope>NUCLEOTIDE SEQUENCE [LARGE SCALE GENOMIC DNA]</scope>
    <source>
        <strain evidence="2 3">DSM 26991</strain>
    </source>
</reference>
<dbReference type="OrthoDB" id="1040889at2"/>
<evidence type="ECO:0000256" key="1">
    <source>
        <dbReference type="SAM" id="Phobius"/>
    </source>
</evidence>
<keyword evidence="3" id="KW-1185">Reference proteome</keyword>
<keyword evidence="1" id="KW-0812">Transmembrane</keyword>
<dbReference type="AlphaFoldDB" id="A0A1M4TAW9"/>
<keyword evidence="1" id="KW-0472">Membrane</keyword>
<dbReference type="STRING" id="1297750.SAMN05444405_101324"/>
<evidence type="ECO:0000313" key="2">
    <source>
        <dbReference type="EMBL" id="SHE41570.1"/>
    </source>
</evidence>
<feature type="transmembrane region" description="Helical" evidence="1">
    <location>
        <begin position="12"/>
        <end position="29"/>
    </location>
</feature>
<accession>A0A1M4TAW9</accession>
<organism evidence="2 3">
    <name type="scientific">Bacteroides luti</name>
    <dbReference type="NCBI Taxonomy" id="1297750"/>
    <lineage>
        <taxon>Bacteria</taxon>
        <taxon>Pseudomonadati</taxon>
        <taxon>Bacteroidota</taxon>
        <taxon>Bacteroidia</taxon>
        <taxon>Bacteroidales</taxon>
        <taxon>Bacteroidaceae</taxon>
        <taxon>Bacteroides</taxon>
    </lineage>
</organism>
<protein>
    <submittedName>
        <fullName evidence="2">Uncharacterized protein</fullName>
    </submittedName>
</protein>
<sequence length="67" mass="7736">MRSRIFKYEIMIGYSIGLLTFSLSSIFRNSLSDFAKGFCEGFSLVTILAGSIYMCWCFIKKKNPYKI</sequence>
<name>A0A1M4TAW9_9BACE</name>